<feature type="compositionally biased region" description="Basic and acidic residues" evidence="2">
    <location>
        <begin position="69"/>
        <end position="78"/>
    </location>
</feature>
<feature type="region of interest" description="Disordered" evidence="2">
    <location>
        <begin position="1"/>
        <end position="314"/>
    </location>
</feature>
<feature type="region of interest" description="Disordered" evidence="2">
    <location>
        <begin position="510"/>
        <end position="568"/>
    </location>
</feature>
<dbReference type="PANTHER" id="PTHR13261">
    <property type="entry name" value="BRCA2 AND CDKN1A INTERACTING PROTEIN"/>
    <property type="match status" value="1"/>
</dbReference>
<feature type="compositionally biased region" description="Low complexity" evidence="2">
    <location>
        <begin position="527"/>
        <end position="545"/>
    </location>
</feature>
<gene>
    <name evidence="3" type="ORF">ABB37_01609</name>
</gene>
<protein>
    <submittedName>
        <fullName evidence="3">Uncharacterized protein</fullName>
    </submittedName>
</protein>
<evidence type="ECO:0000313" key="3">
    <source>
        <dbReference type="EMBL" id="KPA85264.1"/>
    </source>
</evidence>
<evidence type="ECO:0000313" key="4">
    <source>
        <dbReference type="Proteomes" id="UP000037923"/>
    </source>
</evidence>
<dbReference type="InterPro" id="IPR025602">
    <property type="entry name" value="BCP1_family"/>
</dbReference>
<feature type="compositionally biased region" description="Acidic residues" evidence="2">
    <location>
        <begin position="249"/>
        <end position="287"/>
    </location>
</feature>
<evidence type="ECO:0000256" key="2">
    <source>
        <dbReference type="SAM" id="MobiDB-lite"/>
    </source>
</evidence>
<dbReference type="OrthoDB" id="278226at2759"/>
<name>A0A0N1J5C5_LEPPY</name>
<feature type="compositionally biased region" description="Basic and acidic residues" evidence="2">
    <location>
        <begin position="288"/>
        <end position="298"/>
    </location>
</feature>
<evidence type="ECO:0000256" key="1">
    <source>
        <dbReference type="ARBA" id="ARBA00006781"/>
    </source>
</evidence>
<comment type="similarity">
    <text evidence="1">Belongs to the BCP1 family.</text>
</comment>
<dbReference type="EMBL" id="LGTL01000002">
    <property type="protein sequence ID" value="KPA85264.1"/>
    <property type="molecule type" value="Genomic_DNA"/>
</dbReference>
<organism evidence="3 4">
    <name type="scientific">Leptomonas pyrrhocoris</name>
    <name type="common">Firebug parasite</name>
    <dbReference type="NCBI Taxonomy" id="157538"/>
    <lineage>
        <taxon>Eukaryota</taxon>
        <taxon>Discoba</taxon>
        <taxon>Euglenozoa</taxon>
        <taxon>Kinetoplastea</taxon>
        <taxon>Metakinetoplastina</taxon>
        <taxon>Trypanosomatida</taxon>
        <taxon>Trypanosomatidae</taxon>
        <taxon>Leishmaniinae</taxon>
        <taxon>Leptomonas</taxon>
    </lineage>
</organism>
<dbReference type="RefSeq" id="XP_015663703.1">
    <property type="nucleotide sequence ID" value="XM_015798183.1"/>
</dbReference>
<dbReference type="OMA" id="MPKRHRQ"/>
<dbReference type="VEuPathDB" id="TriTrypDB:LpyrH10_02_5830"/>
<sequence>MPKRHRQPEPIDIQSTAHHSHHTANASPHNKNSFTQSSTTSDVSSSLKSTSSAVDGSRDDPLYSPQEQKLVEETRSKAVDFPATPETLARHRRRQEAVAKRRRASYDRDGQPLSKDDAAVSTDSRRGTLRTAKGQRGSTLLPSSSPAANGSDPASDDDDGGVDDDDASELSSNDYVGDDGNQPSTDSELDSEKEDDEAELRGLHKAMAAAAAQRRRAGAKDNRNPESSDSADENGSSSSSNSETHESGDGFDDPSDEDEEGASDDVDNAEESSSDGDFSVQDEEAVEEADRAEQRHSDGDDEEEDGPDGGGLITIDFGVFEMEASNVDGLIHLMDQLCPDKMNEVDRDGLGLALLESPFTSVVRLQNNGDDATGDEAQEFYGLSSVLDVAHGQQLYPTALRPLCELLQQHVWRHAAAGIPPTDILTSVVDDDEHVSMSRAKCLLLISEYIRNIPLELTVQILEDVLNRLDATGSAENKQKQQTGATHESPIFSTQPSMLAVLAKVQRPTDAPVTLPKGGKQQLASPAVSGDAGESSSSSPSTAASSKRHHHGKKTEKPTGTSSGTMAAPEAPLDLANFIFWREEDSILYDYRDKRVAALVYRCRPQYDGQAEHEIPLSVLFVLQYGAARQAVEEMKRRQTANTVIERY</sequence>
<comment type="caution">
    <text evidence="3">The sequence shown here is derived from an EMBL/GenBank/DDBJ whole genome shotgun (WGS) entry which is preliminary data.</text>
</comment>
<dbReference type="AlphaFoldDB" id="A0A0N1J5C5"/>
<feature type="compositionally biased region" description="Acidic residues" evidence="2">
    <location>
        <begin position="154"/>
        <end position="168"/>
    </location>
</feature>
<feature type="compositionally biased region" description="Low complexity" evidence="2">
    <location>
        <begin position="23"/>
        <end position="52"/>
    </location>
</feature>
<feature type="compositionally biased region" description="Low complexity" evidence="2">
    <location>
        <begin position="142"/>
        <end position="153"/>
    </location>
</feature>
<dbReference type="PANTHER" id="PTHR13261:SF0">
    <property type="entry name" value="BRCA2 AND CDKN1A-INTERACTING PROTEIN"/>
    <property type="match status" value="1"/>
</dbReference>
<accession>A0A0N1J5C5</accession>
<feature type="compositionally biased region" description="Low complexity" evidence="2">
    <location>
        <begin position="233"/>
        <end position="242"/>
    </location>
</feature>
<feature type="compositionally biased region" description="Basic and acidic residues" evidence="2">
    <location>
        <begin position="95"/>
        <end position="126"/>
    </location>
</feature>
<keyword evidence="4" id="KW-1185">Reference proteome</keyword>
<reference evidence="3 4" key="1">
    <citation type="submission" date="2015-07" db="EMBL/GenBank/DDBJ databases">
        <title>High-quality genome of monoxenous trypanosomatid Leptomonas pyrrhocoris.</title>
        <authorList>
            <person name="Flegontov P."/>
            <person name="Butenko A."/>
            <person name="Firsov S."/>
            <person name="Vlcek C."/>
            <person name="Logacheva M.D."/>
            <person name="Field M."/>
            <person name="Filatov D."/>
            <person name="Flegontova O."/>
            <person name="Gerasimov E."/>
            <person name="Jackson A.P."/>
            <person name="Kelly S."/>
            <person name="Opperdoes F."/>
            <person name="O'Reilly A."/>
            <person name="Votypka J."/>
            <person name="Yurchenko V."/>
            <person name="Lukes J."/>
        </authorList>
    </citation>
    <scope>NUCLEOTIDE SEQUENCE [LARGE SCALE GENOMIC DNA]</scope>
    <source>
        <strain evidence="3">H10</strain>
    </source>
</reference>
<dbReference type="Pfam" id="PF13862">
    <property type="entry name" value="BCCIP"/>
    <property type="match status" value="1"/>
</dbReference>
<feature type="compositionally biased region" description="Acidic residues" evidence="2">
    <location>
        <begin position="187"/>
        <end position="198"/>
    </location>
</feature>
<proteinExistence type="inferred from homology"/>
<dbReference type="GeneID" id="26901904"/>
<dbReference type="Proteomes" id="UP000037923">
    <property type="component" value="Unassembled WGS sequence"/>
</dbReference>
<dbReference type="GO" id="GO:0005634">
    <property type="term" value="C:nucleus"/>
    <property type="evidence" value="ECO:0007669"/>
    <property type="project" value="TreeGrafter"/>
</dbReference>